<feature type="region of interest" description="Disordered" evidence="1">
    <location>
        <begin position="222"/>
        <end position="269"/>
    </location>
</feature>
<dbReference type="EMBL" id="LATX01001514">
    <property type="protein sequence ID" value="KTB41109.1"/>
    <property type="molecule type" value="Genomic_DNA"/>
</dbReference>
<feature type="transmembrane region" description="Helical" evidence="2">
    <location>
        <begin position="482"/>
        <end position="503"/>
    </location>
</feature>
<keyword evidence="2" id="KW-0812">Transmembrane</keyword>
<feature type="compositionally biased region" description="Low complexity" evidence="1">
    <location>
        <begin position="99"/>
        <end position="123"/>
    </location>
</feature>
<evidence type="ECO:0000313" key="4">
    <source>
        <dbReference type="EMBL" id="KTB41109.1"/>
    </source>
</evidence>
<feature type="transmembrane region" description="Helical" evidence="2">
    <location>
        <begin position="188"/>
        <end position="211"/>
    </location>
</feature>
<feature type="compositionally biased region" description="Low complexity" evidence="1">
    <location>
        <begin position="397"/>
        <end position="410"/>
    </location>
</feature>
<reference evidence="4 5" key="1">
    <citation type="submission" date="2015-12" db="EMBL/GenBank/DDBJ databases">
        <title>Draft genome sequence of Moniliophthora roreri, the causal agent of frosty pod rot of cacao.</title>
        <authorList>
            <person name="Aime M.C."/>
            <person name="Diaz-Valderrama J.R."/>
            <person name="Kijpornyongpan T."/>
            <person name="Phillips-Mora W."/>
        </authorList>
    </citation>
    <scope>NUCLEOTIDE SEQUENCE [LARGE SCALE GENOMIC DNA]</scope>
    <source>
        <strain evidence="4 5">MCA 2952</strain>
    </source>
</reference>
<feature type="compositionally biased region" description="Low complexity" evidence="1">
    <location>
        <begin position="353"/>
        <end position="371"/>
    </location>
</feature>
<proteinExistence type="predicted"/>
<gene>
    <name evidence="4" type="ORF">WG66_6307</name>
</gene>
<dbReference type="Proteomes" id="UP000054988">
    <property type="component" value="Unassembled WGS sequence"/>
</dbReference>
<feature type="domain" description="DUF6535" evidence="3">
    <location>
        <begin position="587"/>
        <end position="642"/>
    </location>
</feature>
<feature type="compositionally biased region" description="Basic and acidic residues" evidence="1">
    <location>
        <begin position="222"/>
        <end position="233"/>
    </location>
</feature>
<feature type="compositionally biased region" description="Low complexity" evidence="1">
    <location>
        <begin position="332"/>
        <end position="344"/>
    </location>
</feature>
<keyword evidence="2" id="KW-1133">Transmembrane helix</keyword>
<protein>
    <recommendedName>
        <fullName evidence="3">DUF6535 domain-containing protein</fullName>
    </recommendedName>
</protein>
<dbReference type="InterPro" id="IPR045338">
    <property type="entry name" value="DUF6535"/>
</dbReference>
<accession>A0A0W0FY55</accession>
<feature type="compositionally biased region" description="Polar residues" evidence="1">
    <location>
        <begin position="246"/>
        <end position="264"/>
    </location>
</feature>
<keyword evidence="2" id="KW-0472">Membrane</keyword>
<evidence type="ECO:0000256" key="2">
    <source>
        <dbReference type="SAM" id="Phobius"/>
    </source>
</evidence>
<feature type="compositionally biased region" description="Polar residues" evidence="1">
    <location>
        <begin position="385"/>
        <end position="396"/>
    </location>
</feature>
<comment type="caution">
    <text evidence="4">The sequence shown here is derived from an EMBL/GenBank/DDBJ whole genome shotgun (WGS) entry which is preliminary data.</text>
</comment>
<name>A0A0W0FY55_MONRR</name>
<dbReference type="Pfam" id="PF20153">
    <property type="entry name" value="DUF6535"/>
    <property type="match status" value="1"/>
</dbReference>
<feature type="region of interest" description="Disordered" evidence="1">
    <location>
        <begin position="1"/>
        <end position="123"/>
    </location>
</feature>
<feature type="compositionally biased region" description="Basic and acidic residues" evidence="1">
    <location>
        <begin position="423"/>
        <end position="441"/>
    </location>
</feature>
<sequence length="661" mass="70351">MSDASSTTTTSSQEPSPPSSSQSPPSSTTTSATELLSSTSTTTTPPPSSTTSTTTQPPSTTTTSTTQPPTSTTSTTTPPPPPTTTSTTTSTTSPPPPVTTTTSITLPPTTMTTSSPPETTTLPTTVIITTTDSAGRETTTIPSLITTTFASTATNGSIVTITQVGLNPTLSPNEDGNKSNSFFSSTPAVAGTFVLVGLAAASILLFIFFYVRRRRRNQIRTHEHDTAVADTKRNPLGIDDDEPKPENQTPHRSTLGSIPTSNSAYFDDAGSGGVHSDAFNPYAEFGHQMPLPAAGATAYTGVPTRTYSPPPPGAYASHTPTQHSPGPSYDAGSGMHTGHHSSSSYEPLLSYWNQNQNQTSSPSTSASGAGKPPTPPPRNPRRVSASRSQNQTETQSPPVDVVNPGDNNVDADARSMYSSESTGDERLDPGLRTRPDNVSVRDEEDYSRRVLGVRNMPDGSQVSSIGFAKRTSLYRPRLPHKISVFFFILAAVLFLAFTGTIANDEKGDASLIAVTHVPLLSSPAVTAGKKNYSCKKMVAAFAKYDDGMVKDYWILEGRYRCSAGFYRSLLRRLHRICHRTIPMTLRSEDPADVAVAILIQISVQSQPVFAERAKFEPDASSVHISCFRFLSLTFSLTSASCANNGFGNISKRRDIDALTAT</sequence>
<evidence type="ECO:0000256" key="1">
    <source>
        <dbReference type="SAM" id="MobiDB-lite"/>
    </source>
</evidence>
<evidence type="ECO:0000313" key="5">
    <source>
        <dbReference type="Proteomes" id="UP000054988"/>
    </source>
</evidence>
<feature type="region of interest" description="Disordered" evidence="1">
    <location>
        <begin position="302"/>
        <end position="443"/>
    </location>
</feature>
<organism evidence="4 5">
    <name type="scientific">Moniliophthora roreri</name>
    <name type="common">Frosty pod rot fungus</name>
    <name type="synonym">Monilia roreri</name>
    <dbReference type="NCBI Taxonomy" id="221103"/>
    <lineage>
        <taxon>Eukaryota</taxon>
        <taxon>Fungi</taxon>
        <taxon>Dikarya</taxon>
        <taxon>Basidiomycota</taxon>
        <taxon>Agaricomycotina</taxon>
        <taxon>Agaricomycetes</taxon>
        <taxon>Agaricomycetidae</taxon>
        <taxon>Agaricales</taxon>
        <taxon>Marasmiineae</taxon>
        <taxon>Marasmiaceae</taxon>
        <taxon>Moniliophthora</taxon>
    </lineage>
</organism>
<dbReference type="AlphaFoldDB" id="A0A0W0FY55"/>
<dbReference type="eggNOG" id="ENOG502S7CJ">
    <property type="taxonomic scope" value="Eukaryota"/>
</dbReference>
<feature type="compositionally biased region" description="Low complexity" evidence="1">
    <location>
        <begin position="1"/>
        <end position="76"/>
    </location>
</feature>
<evidence type="ECO:0000259" key="3">
    <source>
        <dbReference type="Pfam" id="PF20153"/>
    </source>
</evidence>